<keyword evidence="5 7" id="KW-1133">Transmembrane helix</keyword>
<evidence type="ECO:0000256" key="1">
    <source>
        <dbReference type="ARBA" id="ARBA00004167"/>
    </source>
</evidence>
<dbReference type="OrthoDB" id="27095at2759"/>
<organism evidence="9 10">
    <name type="scientific">Dimorphilus gyrociliatus</name>
    <dbReference type="NCBI Taxonomy" id="2664684"/>
    <lineage>
        <taxon>Eukaryota</taxon>
        <taxon>Metazoa</taxon>
        <taxon>Spiralia</taxon>
        <taxon>Lophotrochozoa</taxon>
        <taxon>Annelida</taxon>
        <taxon>Polychaeta</taxon>
        <taxon>Polychaeta incertae sedis</taxon>
        <taxon>Dinophilidae</taxon>
        <taxon>Dimorphilus</taxon>
    </lineage>
</organism>
<dbReference type="GO" id="GO:0030246">
    <property type="term" value="F:carbohydrate binding"/>
    <property type="evidence" value="ECO:0007669"/>
    <property type="project" value="InterPro"/>
</dbReference>
<dbReference type="InterPro" id="IPR039163">
    <property type="entry name" value="EMC7"/>
</dbReference>
<protein>
    <submittedName>
        <fullName evidence="9">DgyrCDS10424</fullName>
    </submittedName>
</protein>
<keyword evidence="4" id="KW-0732">Signal</keyword>
<dbReference type="GO" id="GO:0072546">
    <property type="term" value="C:EMC complex"/>
    <property type="evidence" value="ECO:0007669"/>
    <property type="project" value="TreeGrafter"/>
</dbReference>
<evidence type="ECO:0000256" key="7">
    <source>
        <dbReference type="SAM" id="Phobius"/>
    </source>
</evidence>
<keyword evidence="10" id="KW-1185">Reference proteome</keyword>
<keyword evidence="3 7" id="KW-0812">Transmembrane</keyword>
<evidence type="ECO:0000259" key="8">
    <source>
        <dbReference type="Pfam" id="PF09430"/>
    </source>
</evidence>
<sequence>MMIAQTKESQIAKLITYTLGVECKLLVVLAAIIVIMLPKVPKIVTKPNNVCSIICITSGTLSIVVASDGTFFVNNLPSGSYVVEVIHPDYAFEPVRVDINAKGKHRARRLNNVKLNDISTIKYPLKLKAKGKAPYFQQREKWSVSDLLFNPMVLMMVLPLLMVMVLPKLMNAQDPETQKEMQSQMNMLTAPKSNFDLSETLTGFFGGNAKPQQKQKKR</sequence>
<dbReference type="Proteomes" id="UP000549394">
    <property type="component" value="Unassembled WGS sequence"/>
</dbReference>
<dbReference type="Pfam" id="PF09430">
    <property type="entry name" value="EMC7_beta-sandw"/>
    <property type="match status" value="1"/>
</dbReference>
<proteinExistence type="inferred from homology"/>
<reference evidence="9 10" key="1">
    <citation type="submission" date="2020-08" db="EMBL/GenBank/DDBJ databases">
        <authorList>
            <person name="Hejnol A."/>
        </authorList>
    </citation>
    <scope>NUCLEOTIDE SEQUENCE [LARGE SCALE GENOMIC DNA]</scope>
</reference>
<dbReference type="InterPro" id="IPR019008">
    <property type="entry name" value="Beta_sandwich_EMC7"/>
</dbReference>
<comment type="subcellular location">
    <subcellularLocation>
        <location evidence="1">Membrane</location>
        <topology evidence="1">Single-pass membrane protein</topology>
    </subcellularLocation>
</comment>
<feature type="transmembrane region" description="Helical" evidence="7">
    <location>
        <begin position="14"/>
        <end position="37"/>
    </location>
</feature>
<feature type="transmembrane region" description="Helical" evidence="7">
    <location>
        <begin position="49"/>
        <end position="67"/>
    </location>
</feature>
<feature type="domain" description="ER membrane protein complex subunit 7 beta-sandwich" evidence="8">
    <location>
        <begin position="61"/>
        <end position="155"/>
    </location>
</feature>
<feature type="transmembrane region" description="Helical" evidence="7">
    <location>
        <begin position="147"/>
        <end position="166"/>
    </location>
</feature>
<keyword evidence="6 7" id="KW-0472">Membrane</keyword>
<comment type="caution">
    <text evidence="9">The sequence shown here is derived from an EMBL/GenBank/DDBJ whole genome shotgun (WGS) entry which is preliminary data.</text>
</comment>
<dbReference type="PANTHER" id="PTHR13605">
    <property type="entry name" value="ER MEMBRANE PROTEIN COMPLEX SUBUNIT 7"/>
    <property type="match status" value="1"/>
</dbReference>
<dbReference type="PANTHER" id="PTHR13605:SF4">
    <property type="entry name" value="ER MEMBRANE PROTEIN COMPLEX SUBUNIT 7"/>
    <property type="match status" value="1"/>
</dbReference>
<evidence type="ECO:0000256" key="2">
    <source>
        <dbReference type="ARBA" id="ARBA00008880"/>
    </source>
</evidence>
<evidence type="ECO:0000256" key="5">
    <source>
        <dbReference type="ARBA" id="ARBA00022989"/>
    </source>
</evidence>
<evidence type="ECO:0000256" key="6">
    <source>
        <dbReference type="ARBA" id="ARBA00023136"/>
    </source>
</evidence>
<accession>A0A7I8W1B2</accession>
<dbReference type="AlphaFoldDB" id="A0A7I8W1B2"/>
<evidence type="ECO:0000313" key="10">
    <source>
        <dbReference type="Proteomes" id="UP000549394"/>
    </source>
</evidence>
<evidence type="ECO:0000256" key="3">
    <source>
        <dbReference type="ARBA" id="ARBA00022692"/>
    </source>
</evidence>
<gene>
    <name evidence="9" type="ORF">DGYR_LOCUS9842</name>
</gene>
<comment type="similarity">
    <text evidence="2">Belongs to the EMC7 family.</text>
</comment>
<dbReference type="EMBL" id="CAJFCJ010000015">
    <property type="protein sequence ID" value="CAD5121968.1"/>
    <property type="molecule type" value="Genomic_DNA"/>
</dbReference>
<evidence type="ECO:0000313" key="9">
    <source>
        <dbReference type="EMBL" id="CAD5121968.1"/>
    </source>
</evidence>
<dbReference type="InterPro" id="IPR013784">
    <property type="entry name" value="Carb-bd-like_fold"/>
</dbReference>
<name>A0A7I8W1B2_9ANNE</name>
<evidence type="ECO:0000256" key="4">
    <source>
        <dbReference type="ARBA" id="ARBA00022729"/>
    </source>
</evidence>
<dbReference type="SUPFAM" id="SSF49452">
    <property type="entry name" value="Starch-binding domain-like"/>
    <property type="match status" value="1"/>
</dbReference>